<accession>A0ABS7K0H8</accession>
<dbReference type="GO" id="GO:0016740">
    <property type="term" value="F:transferase activity"/>
    <property type="evidence" value="ECO:0007669"/>
    <property type="project" value="UniProtKB-KW"/>
</dbReference>
<keyword evidence="3" id="KW-1185">Reference proteome</keyword>
<dbReference type="Pfam" id="PF12804">
    <property type="entry name" value="NTP_transf_3"/>
    <property type="match status" value="1"/>
</dbReference>
<comment type="caution">
    <text evidence="2">The sequence shown here is derived from an EMBL/GenBank/DDBJ whole genome shotgun (WGS) entry which is preliminary data.</text>
</comment>
<organism evidence="2 3">
    <name type="scientific">Mesobacillus maritimus</name>
    <dbReference type="NCBI Taxonomy" id="1643336"/>
    <lineage>
        <taxon>Bacteria</taxon>
        <taxon>Bacillati</taxon>
        <taxon>Bacillota</taxon>
        <taxon>Bacilli</taxon>
        <taxon>Bacillales</taxon>
        <taxon>Bacillaceae</taxon>
        <taxon>Mesobacillus</taxon>
    </lineage>
</organism>
<dbReference type="InterPro" id="IPR025877">
    <property type="entry name" value="MobA-like_NTP_Trfase"/>
</dbReference>
<dbReference type="EMBL" id="JACWFH010000006">
    <property type="protein sequence ID" value="MBY0095754.1"/>
    <property type="molecule type" value="Genomic_DNA"/>
</dbReference>
<reference evidence="2 3" key="1">
    <citation type="submission" date="2020-07" db="EMBL/GenBank/DDBJ databases">
        <title>Fungal Genomes of the International Space Station.</title>
        <authorList>
            <person name="Seuylemezian A."/>
            <person name="Singh N.K."/>
            <person name="Wood J."/>
            <person name="Venkateswaran K."/>
        </authorList>
    </citation>
    <scope>NUCLEOTIDE SEQUENCE [LARGE SCALE GENOMIC DNA]</scope>
    <source>
        <strain evidence="2 3">PL-B2</strain>
    </source>
</reference>
<dbReference type="RefSeq" id="WP_221871016.1">
    <property type="nucleotide sequence ID" value="NZ_JACWFH010000006.1"/>
</dbReference>
<dbReference type="SUPFAM" id="SSF53448">
    <property type="entry name" value="Nucleotide-diphospho-sugar transferases"/>
    <property type="match status" value="1"/>
</dbReference>
<evidence type="ECO:0000259" key="1">
    <source>
        <dbReference type="Pfam" id="PF12804"/>
    </source>
</evidence>
<gene>
    <name evidence="2" type="ORF">H0185_02830</name>
</gene>
<evidence type="ECO:0000313" key="3">
    <source>
        <dbReference type="Proteomes" id="UP000769780"/>
    </source>
</evidence>
<dbReference type="PANTHER" id="PTHR43777:SF1">
    <property type="entry name" value="MOLYBDENUM COFACTOR CYTIDYLYLTRANSFERASE"/>
    <property type="match status" value="1"/>
</dbReference>
<feature type="domain" description="MobA-like NTP transferase" evidence="1">
    <location>
        <begin position="7"/>
        <end position="179"/>
    </location>
</feature>
<dbReference type="PANTHER" id="PTHR43777">
    <property type="entry name" value="MOLYBDENUM COFACTOR CYTIDYLYLTRANSFERASE"/>
    <property type="match status" value="1"/>
</dbReference>
<dbReference type="Proteomes" id="UP000769780">
    <property type="component" value="Unassembled WGS sequence"/>
</dbReference>
<sequence length="213" mass="23487">MSLKIVGILLAAGNSSRMGDHKLALPLGSSNIGSLCLTSAVQSMLDYVLVVKKPEDSLTWIDPILKKGDWKRRWTVCTSENAQLGQAYSLKAGVLEAIEQEADALVLLLGDQPFMSTDVVNELIYTYRRAIGLEECPGFIAFENGGLRQPPVLFANFVFTELVKLTGDEGARQLIRNHQNTGITIPSTNQLAFFDIDTQEDYQKALIEGRKIL</sequence>
<name>A0ABS7K0H8_9BACI</name>
<protein>
    <submittedName>
        <fullName evidence="2">NTP transferase domain-containing protein</fullName>
    </submittedName>
</protein>
<dbReference type="CDD" id="cd04182">
    <property type="entry name" value="GT_2_like_f"/>
    <property type="match status" value="1"/>
</dbReference>
<evidence type="ECO:0000313" key="2">
    <source>
        <dbReference type="EMBL" id="MBY0095754.1"/>
    </source>
</evidence>
<dbReference type="Gene3D" id="3.90.550.10">
    <property type="entry name" value="Spore Coat Polysaccharide Biosynthesis Protein SpsA, Chain A"/>
    <property type="match status" value="1"/>
</dbReference>
<dbReference type="InterPro" id="IPR029044">
    <property type="entry name" value="Nucleotide-diphossugar_trans"/>
</dbReference>
<proteinExistence type="predicted"/>
<keyword evidence="2" id="KW-0808">Transferase</keyword>